<dbReference type="AlphaFoldDB" id="A0AAQ3M0K6"/>
<dbReference type="Proteomes" id="UP001303373">
    <property type="component" value="Chromosome 3"/>
</dbReference>
<feature type="compositionally biased region" description="Basic and acidic residues" evidence="1">
    <location>
        <begin position="112"/>
        <end position="142"/>
    </location>
</feature>
<reference evidence="2 3" key="1">
    <citation type="submission" date="2023-11" db="EMBL/GenBank/DDBJ databases">
        <title>An acidophilic fungus is an integral part of prey digestion in a carnivorous sundew plant.</title>
        <authorList>
            <person name="Tsai I.J."/>
        </authorList>
    </citation>
    <scope>NUCLEOTIDE SEQUENCE [LARGE SCALE GENOMIC DNA]</scope>
    <source>
        <strain evidence="2">169a</strain>
    </source>
</reference>
<sequence>MGSTAESGRVRLHITPFNAELLDRYIPLSIRPSASDISFHTIQTFPEKGFGYVELPKAEADKLKKKLNGMTLKGSKVKIEEAKPNKKRKSDLEEPEDDRARKERKKAKKEKRKQEQGVLEGHEIDENRYVKRGWEDKGADRKAQKKDKKDKKKSKEAKVENRELRFKTEVPPNAMPLEKDSDKKGKKSKKEKGDKNKTVVKEFENRLKLRPVKDQKPGKPMTYEEGQGWVDEDGQVHEPEPPAAERKRKSKARAEEKAKARAERKKISSKKDSESSDSDSDGSESEFSSEDPSSDEDDLSEEPAANAEPSVGTPDITIEEAKEIHPLEALFKRPATAADSESKLRPEPINTSFSFFASGEADDDTDMNESDAPILPPHTPHTQRDLEWRGLRSGAPTPDTAAIGRHLSSPFGRGINEDDDEYDSHGPEPDTPIAKSGPASAEAIKTSGTGIERDESEFRKWFYENRGDLNRGWKKRRREERKSKRQRDNRVLSRKVV</sequence>
<dbReference type="InterPro" id="IPR012677">
    <property type="entry name" value="Nucleotide-bd_a/b_plait_sf"/>
</dbReference>
<evidence type="ECO:0000256" key="1">
    <source>
        <dbReference type="SAM" id="MobiDB-lite"/>
    </source>
</evidence>
<feature type="compositionally biased region" description="Basic residues" evidence="1">
    <location>
        <begin position="143"/>
        <end position="155"/>
    </location>
</feature>
<feature type="region of interest" description="Disordered" evidence="1">
    <location>
        <begin position="75"/>
        <end position="451"/>
    </location>
</feature>
<feature type="compositionally biased region" description="Basic and acidic residues" evidence="1">
    <location>
        <begin position="480"/>
        <end position="491"/>
    </location>
</feature>
<feature type="region of interest" description="Disordered" evidence="1">
    <location>
        <begin position="472"/>
        <end position="497"/>
    </location>
</feature>
<name>A0AAQ3M0K6_9PEZI</name>
<feature type="compositionally biased region" description="Basic and acidic residues" evidence="1">
    <location>
        <begin position="234"/>
        <end position="245"/>
    </location>
</feature>
<organism evidence="2 3">
    <name type="scientific">Acrodontium crateriforme</name>
    <dbReference type="NCBI Taxonomy" id="150365"/>
    <lineage>
        <taxon>Eukaryota</taxon>
        <taxon>Fungi</taxon>
        <taxon>Dikarya</taxon>
        <taxon>Ascomycota</taxon>
        <taxon>Pezizomycotina</taxon>
        <taxon>Dothideomycetes</taxon>
        <taxon>Dothideomycetidae</taxon>
        <taxon>Mycosphaerellales</taxon>
        <taxon>Teratosphaeriaceae</taxon>
        <taxon>Acrodontium</taxon>
    </lineage>
</organism>
<accession>A0AAQ3M0K6</accession>
<dbReference type="EMBL" id="CP138582">
    <property type="protein sequence ID" value="WPG99273.1"/>
    <property type="molecule type" value="Genomic_DNA"/>
</dbReference>
<dbReference type="GO" id="GO:0003676">
    <property type="term" value="F:nucleic acid binding"/>
    <property type="evidence" value="ECO:0007669"/>
    <property type="project" value="InterPro"/>
</dbReference>
<dbReference type="Gene3D" id="3.30.70.330">
    <property type="match status" value="1"/>
</dbReference>
<proteinExistence type="predicted"/>
<feature type="compositionally biased region" description="Acidic residues" evidence="1">
    <location>
        <begin position="275"/>
        <end position="301"/>
    </location>
</feature>
<feature type="compositionally biased region" description="Basic and acidic residues" evidence="1">
    <location>
        <begin position="191"/>
        <end position="217"/>
    </location>
</feature>
<feature type="compositionally biased region" description="Acidic residues" evidence="1">
    <location>
        <begin position="360"/>
        <end position="369"/>
    </location>
</feature>
<feature type="compositionally biased region" description="Basic and acidic residues" evidence="1">
    <location>
        <begin position="252"/>
        <end position="274"/>
    </location>
</feature>
<gene>
    <name evidence="2" type="ORF">R9X50_00208600</name>
</gene>
<dbReference type="InterPro" id="IPR035979">
    <property type="entry name" value="RBD_domain_sf"/>
</dbReference>
<keyword evidence="3" id="KW-1185">Reference proteome</keyword>
<protein>
    <submittedName>
        <fullName evidence="2">Uncharacterized protein</fullName>
    </submittedName>
</protein>
<feature type="compositionally biased region" description="Basic residues" evidence="1">
    <location>
        <begin position="102"/>
        <end position="111"/>
    </location>
</feature>
<evidence type="ECO:0000313" key="2">
    <source>
        <dbReference type="EMBL" id="WPG99273.1"/>
    </source>
</evidence>
<evidence type="ECO:0000313" key="3">
    <source>
        <dbReference type="Proteomes" id="UP001303373"/>
    </source>
</evidence>
<dbReference type="SUPFAM" id="SSF54928">
    <property type="entry name" value="RNA-binding domain, RBD"/>
    <property type="match status" value="1"/>
</dbReference>
<feature type="compositionally biased region" description="Basic and acidic residues" evidence="1">
    <location>
        <begin position="156"/>
        <end position="168"/>
    </location>
</feature>